<reference evidence="4" key="2">
    <citation type="submission" date="2015-01" db="EMBL/GenBank/DDBJ databases">
        <title>Evolutionary Origins and Diversification of the Mycorrhizal Mutualists.</title>
        <authorList>
            <consortium name="DOE Joint Genome Institute"/>
            <consortium name="Mycorrhizal Genomics Consortium"/>
            <person name="Kohler A."/>
            <person name="Kuo A."/>
            <person name="Nagy L.G."/>
            <person name="Floudas D."/>
            <person name="Copeland A."/>
            <person name="Barry K.W."/>
            <person name="Cichocki N."/>
            <person name="Veneault-Fourrey C."/>
            <person name="LaButti K."/>
            <person name="Lindquist E.A."/>
            <person name="Lipzen A."/>
            <person name="Lundell T."/>
            <person name="Morin E."/>
            <person name="Murat C."/>
            <person name="Riley R."/>
            <person name="Ohm R."/>
            <person name="Sun H."/>
            <person name="Tunlid A."/>
            <person name="Henrissat B."/>
            <person name="Grigoriev I.V."/>
            <person name="Hibbett D.S."/>
            <person name="Martin F."/>
        </authorList>
    </citation>
    <scope>NUCLEOTIDE SEQUENCE [LARGE SCALE GENOMIC DNA]</scope>
    <source>
        <strain evidence="4">Zn</strain>
    </source>
</reference>
<evidence type="ECO:0000256" key="1">
    <source>
        <dbReference type="SAM" id="MobiDB-lite"/>
    </source>
</evidence>
<evidence type="ECO:0000313" key="3">
    <source>
        <dbReference type="EMBL" id="KIN08270.1"/>
    </source>
</evidence>
<dbReference type="HOGENOM" id="CLU_074173_2_1_1"/>
<dbReference type="AlphaFoldDB" id="A0A0C3HZI7"/>
<dbReference type="InParanoid" id="A0A0C3HZI7"/>
<dbReference type="PANTHER" id="PTHR40640:SF1">
    <property type="entry name" value="ANCHORED GLYCOPROTEIN, PUTATIVE (AFU_ORTHOLOGUE AFUA_8G04860)-RELATED"/>
    <property type="match status" value="1"/>
</dbReference>
<dbReference type="EMBL" id="KN832870">
    <property type="protein sequence ID" value="KIN08270.1"/>
    <property type="molecule type" value="Genomic_DNA"/>
</dbReference>
<organism evidence="3 4">
    <name type="scientific">Oidiodendron maius (strain Zn)</name>
    <dbReference type="NCBI Taxonomy" id="913774"/>
    <lineage>
        <taxon>Eukaryota</taxon>
        <taxon>Fungi</taxon>
        <taxon>Dikarya</taxon>
        <taxon>Ascomycota</taxon>
        <taxon>Pezizomycotina</taxon>
        <taxon>Leotiomycetes</taxon>
        <taxon>Leotiomycetes incertae sedis</taxon>
        <taxon>Myxotrichaceae</taxon>
        <taxon>Oidiodendron</taxon>
    </lineage>
</organism>
<protein>
    <recommendedName>
        <fullName evidence="5">GPI anchored protein</fullName>
    </recommendedName>
</protein>
<feature type="chain" id="PRO_5002165428" description="GPI anchored protein" evidence="2">
    <location>
        <begin position="17"/>
        <end position="227"/>
    </location>
</feature>
<dbReference type="OrthoDB" id="4991875at2759"/>
<dbReference type="Proteomes" id="UP000054321">
    <property type="component" value="Unassembled WGS sequence"/>
</dbReference>
<keyword evidence="4" id="KW-1185">Reference proteome</keyword>
<sequence>MYKLTLALGLLSSAFAVETTTLLLLGFDKQSIIASIISSDSTATTYGLACPSGTDASDCGVPPNFIFTQGPSTMHYDYSLDADDGSPATVEANCQITTDHGMCTSQYANAGPSMIGGSGSAFPYSNYGTDIGAQVVTIVGDAAAPGATSSTSVASTSATTTSSAPQQTESSGSSKTSSGPSTATGSQTGSSSSSSSSKVSTGGMPMITGHPQWIIGGAAAAVAFAAM</sequence>
<keyword evidence="2" id="KW-0732">Signal</keyword>
<feature type="signal peptide" evidence="2">
    <location>
        <begin position="1"/>
        <end position="16"/>
    </location>
</feature>
<dbReference type="STRING" id="913774.A0A0C3HZI7"/>
<evidence type="ECO:0008006" key="5">
    <source>
        <dbReference type="Google" id="ProtNLM"/>
    </source>
</evidence>
<accession>A0A0C3HZI7</accession>
<evidence type="ECO:0000256" key="2">
    <source>
        <dbReference type="SAM" id="SignalP"/>
    </source>
</evidence>
<dbReference type="PANTHER" id="PTHR40640">
    <property type="entry name" value="ANCHORED GLYCOPROTEIN, PUTATIVE (AFU_ORTHOLOGUE AFUA_8G04860)-RELATED"/>
    <property type="match status" value="1"/>
</dbReference>
<feature type="compositionally biased region" description="Low complexity" evidence="1">
    <location>
        <begin position="146"/>
        <end position="203"/>
    </location>
</feature>
<name>A0A0C3HZI7_OIDMZ</name>
<proteinExistence type="predicted"/>
<reference evidence="3 4" key="1">
    <citation type="submission" date="2014-04" db="EMBL/GenBank/DDBJ databases">
        <authorList>
            <consortium name="DOE Joint Genome Institute"/>
            <person name="Kuo A."/>
            <person name="Martino E."/>
            <person name="Perotto S."/>
            <person name="Kohler A."/>
            <person name="Nagy L.G."/>
            <person name="Floudas D."/>
            <person name="Copeland A."/>
            <person name="Barry K.W."/>
            <person name="Cichocki N."/>
            <person name="Veneault-Fourrey C."/>
            <person name="LaButti K."/>
            <person name="Lindquist E.A."/>
            <person name="Lipzen A."/>
            <person name="Lundell T."/>
            <person name="Morin E."/>
            <person name="Murat C."/>
            <person name="Sun H."/>
            <person name="Tunlid A."/>
            <person name="Henrissat B."/>
            <person name="Grigoriev I.V."/>
            <person name="Hibbett D.S."/>
            <person name="Martin F."/>
            <person name="Nordberg H.P."/>
            <person name="Cantor M.N."/>
            <person name="Hua S.X."/>
        </authorList>
    </citation>
    <scope>NUCLEOTIDE SEQUENCE [LARGE SCALE GENOMIC DNA]</scope>
    <source>
        <strain evidence="3 4">Zn</strain>
    </source>
</reference>
<feature type="region of interest" description="Disordered" evidence="1">
    <location>
        <begin position="146"/>
        <end position="205"/>
    </location>
</feature>
<gene>
    <name evidence="3" type="ORF">OIDMADRAFT_48139</name>
</gene>
<evidence type="ECO:0000313" key="4">
    <source>
        <dbReference type="Proteomes" id="UP000054321"/>
    </source>
</evidence>